<evidence type="ECO:0000256" key="8">
    <source>
        <dbReference type="PIRNR" id="PIRNR028784"/>
    </source>
</evidence>
<evidence type="ECO:0000313" key="11">
    <source>
        <dbReference type="Proteomes" id="UP000223071"/>
    </source>
</evidence>
<evidence type="ECO:0000256" key="7">
    <source>
        <dbReference type="ARBA" id="ARBA00023136"/>
    </source>
</evidence>
<evidence type="ECO:0000256" key="2">
    <source>
        <dbReference type="ARBA" id="ARBA00009212"/>
    </source>
</evidence>
<dbReference type="AlphaFoldDB" id="A0A2A9HD36"/>
<organism evidence="10 11">
    <name type="scientific">Tepidiforma thermophila (strain KCTC 52669 / CGMCC 1.13589 / G233)</name>
    <dbReference type="NCBI Taxonomy" id="2761530"/>
    <lineage>
        <taxon>Bacteria</taxon>
        <taxon>Bacillati</taxon>
        <taxon>Chloroflexota</taxon>
        <taxon>Tepidiformia</taxon>
        <taxon>Tepidiformales</taxon>
        <taxon>Tepidiformaceae</taxon>
        <taxon>Tepidiforma</taxon>
    </lineage>
</organism>
<feature type="transmembrane region" description="Helical" evidence="9">
    <location>
        <begin position="12"/>
        <end position="30"/>
    </location>
</feature>
<evidence type="ECO:0000256" key="6">
    <source>
        <dbReference type="ARBA" id="ARBA00022989"/>
    </source>
</evidence>
<evidence type="ECO:0000256" key="1">
    <source>
        <dbReference type="ARBA" id="ARBA00004651"/>
    </source>
</evidence>
<keyword evidence="8" id="KW-0406">Ion transport</keyword>
<evidence type="ECO:0000313" key="10">
    <source>
        <dbReference type="EMBL" id="PFG73884.1"/>
    </source>
</evidence>
<feature type="transmembrane region" description="Helical" evidence="9">
    <location>
        <begin position="39"/>
        <end position="59"/>
    </location>
</feature>
<dbReference type="NCBIfam" id="NF009243">
    <property type="entry name" value="PRK12599.1-2"/>
    <property type="match status" value="1"/>
</dbReference>
<dbReference type="RefSeq" id="WP_098503316.1">
    <property type="nucleotide sequence ID" value="NZ_PDJQ01000001.1"/>
</dbReference>
<name>A0A2A9HD36_TEPT2</name>
<protein>
    <submittedName>
        <fullName evidence="10">Multisubunit sodium/proton antiporter MrpF subunit</fullName>
    </submittedName>
</protein>
<dbReference type="GO" id="GO:0005886">
    <property type="term" value="C:plasma membrane"/>
    <property type="evidence" value="ECO:0007669"/>
    <property type="project" value="UniProtKB-SubCell"/>
</dbReference>
<sequence length="99" mass="10355">MTGVLDGSLAEVIAVALLCGGAAMAGYRLVRGPSLPDRVVALDLLTIQGLGLLTVYAIATGRTAYLDVGIVLTLVTFLATTAFAYYIEKGSHPEERRDG</sequence>
<dbReference type="InterPro" id="IPR007208">
    <property type="entry name" value="MrpF/PhaF-like"/>
</dbReference>
<keyword evidence="7 8" id="KW-0472">Membrane</keyword>
<keyword evidence="5 9" id="KW-0812">Transmembrane</keyword>
<dbReference type="EMBL" id="PDJQ01000001">
    <property type="protein sequence ID" value="PFG73884.1"/>
    <property type="molecule type" value="Genomic_DNA"/>
</dbReference>
<keyword evidence="6 9" id="KW-1133">Transmembrane helix</keyword>
<evidence type="ECO:0000256" key="9">
    <source>
        <dbReference type="SAM" id="Phobius"/>
    </source>
</evidence>
<keyword evidence="11" id="KW-1185">Reference proteome</keyword>
<comment type="caution">
    <text evidence="10">The sequence shown here is derived from an EMBL/GenBank/DDBJ whole genome shotgun (WGS) entry which is preliminary data.</text>
</comment>
<gene>
    <name evidence="10" type="ORF">A9A59_1090</name>
</gene>
<accession>A0A2A9HD36</accession>
<dbReference type="Pfam" id="PF04066">
    <property type="entry name" value="MrpF_PhaF"/>
    <property type="match status" value="1"/>
</dbReference>
<evidence type="ECO:0000256" key="5">
    <source>
        <dbReference type="ARBA" id="ARBA00022692"/>
    </source>
</evidence>
<dbReference type="PANTHER" id="PTHR34702:SF1">
    <property type="entry name" value="NA(+)_H(+) ANTIPORTER SUBUNIT F"/>
    <property type="match status" value="1"/>
</dbReference>
<dbReference type="Proteomes" id="UP000223071">
    <property type="component" value="Unassembled WGS sequence"/>
</dbReference>
<feature type="transmembrane region" description="Helical" evidence="9">
    <location>
        <begin position="65"/>
        <end position="87"/>
    </location>
</feature>
<comment type="similarity">
    <text evidence="2 8">Belongs to the CPA3 antiporters (TC 2.A.63) subunit F family.</text>
</comment>
<dbReference type="GO" id="GO:0015385">
    <property type="term" value="F:sodium:proton antiporter activity"/>
    <property type="evidence" value="ECO:0007669"/>
    <property type="project" value="TreeGrafter"/>
</dbReference>
<evidence type="ECO:0000256" key="3">
    <source>
        <dbReference type="ARBA" id="ARBA00022448"/>
    </source>
</evidence>
<dbReference type="PANTHER" id="PTHR34702">
    <property type="entry name" value="NA(+)/H(+) ANTIPORTER SUBUNIT F1"/>
    <property type="match status" value="1"/>
</dbReference>
<keyword evidence="8" id="KW-0050">Antiport</keyword>
<proteinExistence type="inferred from homology"/>
<reference evidence="10 11" key="1">
    <citation type="submission" date="2017-09" db="EMBL/GenBank/DDBJ databases">
        <title>Sequencing the genomes of two abundant thermophiles in Great Basin hot springs: Thermocrinis jamiesonii and novel Chloroflexi Thermoflexus hugenholtzii.</title>
        <authorList>
            <person name="Hedlund B."/>
        </authorList>
    </citation>
    <scope>NUCLEOTIDE SEQUENCE [LARGE SCALE GENOMIC DNA]</scope>
    <source>
        <strain evidence="10 11">G233</strain>
    </source>
</reference>
<keyword evidence="3 8" id="KW-0813">Transport</keyword>
<keyword evidence="4 8" id="KW-1003">Cell membrane</keyword>
<evidence type="ECO:0000256" key="4">
    <source>
        <dbReference type="ARBA" id="ARBA00022475"/>
    </source>
</evidence>
<comment type="subcellular location">
    <subcellularLocation>
        <location evidence="1 8">Cell membrane</location>
        <topology evidence="1 8">Multi-pass membrane protein</topology>
    </subcellularLocation>
</comment>
<dbReference type="PIRSF" id="PIRSF028784">
    <property type="entry name" value="MrpF"/>
    <property type="match status" value="1"/>
</dbReference>